<evidence type="ECO:0000313" key="1">
    <source>
        <dbReference type="EMBL" id="TDX25431.1"/>
    </source>
</evidence>
<comment type="caution">
    <text evidence="1">The sequence shown here is derived from an EMBL/GenBank/DDBJ whole genome shotgun (WGS) entry which is preliminary data.</text>
</comment>
<dbReference type="RefSeq" id="WP_243837677.1">
    <property type="nucleotide sequence ID" value="NZ_SOEB01000020.1"/>
</dbReference>
<organism evidence="1 2">
    <name type="scientific">Rhodovulum visakhapatnamense</name>
    <dbReference type="NCBI Taxonomy" id="364297"/>
    <lineage>
        <taxon>Bacteria</taxon>
        <taxon>Pseudomonadati</taxon>
        <taxon>Pseudomonadota</taxon>
        <taxon>Alphaproteobacteria</taxon>
        <taxon>Rhodobacterales</taxon>
        <taxon>Paracoccaceae</taxon>
        <taxon>Rhodovulum</taxon>
    </lineage>
</organism>
<dbReference type="Proteomes" id="UP000295484">
    <property type="component" value="Unassembled WGS sequence"/>
</dbReference>
<evidence type="ECO:0000313" key="2">
    <source>
        <dbReference type="Proteomes" id="UP000295484"/>
    </source>
</evidence>
<dbReference type="AlphaFoldDB" id="A0A4R8FSN4"/>
<protein>
    <submittedName>
        <fullName evidence="1">Uncharacterized protein</fullName>
    </submittedName>
</protein>
<proteinExistence type="predicted"/>
<accession>A0A4R8FSN4</accession>
<name>A0A4R8FSN4_9RHOB</name>
<gene>
    <name evidence="1" type="ORF">EV657_12067</name>
</gene>
<dbReference type="EMBL" id="SOEB01000020">
    <property type="protein sequence ID" value="TDX25431.1"/>
    <property type="molecule type" value="Genomic_DNA"/>
</dbReference>
<sequence length="112" mass="12549">MEETTPDRIEEIESLARHNCDELAGLTAELAELQTRVDKLEGGKTAEIAEEAFVERFVSHCLSQCGFTHFDDGEPVEAYARMVAPSYWADAHYRADGPEACAESDMDYWGED</sequence>
<reference evidence="1 2" key="1">
    <citation type="submission" date="2019-03" db="EMBL/GenBank/DDBJ databases">
        <title>Genomic Encyclopedia of Type Strains, Phase IV (KMG-IV): sequencing the most valuable type-strain genomes for metagenomic binning, comparative biology and taxonomic classification.</title>
        <authorList>
            <person name="Goeker M."/>
        </authorList>
    </citation>
    <scope>NUCLEOTIDE SEQUENCE [LARGE SCALE GENOMIC DNA]</scope>
    <source>
        <strain evidence="1 2">JA181</strain>
    </source>
</reference>